<name>A0A0M2UT45_9BACT</name>
<sequence length="38" mass="4383">DGTLTRKNKQMLLRTDTILNFRDSYFSFEAPLGLVSAY</sequence>
<reference evidence="1 2" key="1">
    <citation type="journal article" date="2013" name="BMC Microbiol.">
        <title>Identification of the type II cytochrome c maturation pathway in anammox bacteria by comparative genomics.</title>
        <authorList>
            <person name="Ferousi C."/>
            <person name="Speth D.R."/>
            <person name="Reimann J."/>
            <person name="Op den Camp H.J."/>
            <person name="Allen J.W."/>
            <person name="Keltjens J.T."/>
            <person name="Jetten M.S."/>
        </authorList>
    </citation>
    <scope>NUCLEOTIDE SEQUENCE [LARGE SCALE GENOMIC DNA]</scope>
    <source>
        <strain evidence="1">RU1</strain>
    </source>
</reference>
<accession>A0A0M2UT45</accession>
<comment type="caution">
    <text evidence="1">The sequence shown here is derived from an EMBL/GenBank/DDBJ whole genome shotgun (WGS) entry which is preliminary data.</text>
</comment>
<keyword evidence="2" id="KW-1185">Reference proteome</keyword>
<feature type="non-terminal residue" evidence="1">
    <location>
        <position position="1"/>
    </location>
</feature>
<protein>
    <submittedName>
        <fullName evidence="1">Uncharacterized protein</fullName>
    </submittedName>
</protein>
<organism evidence="1 2">
    <name type="scientific">Candidatus Brocadia fulgida</name>
    <dbReference type="NCBI Taxonomy" id="380242"/>
    <lineage>
        <taxon>Bacteria</taxon>
        <taxon>Pseudomonadati</taxon>
        <taxon>Planctomycetota</taxon>
        <taxon>Candidatus Brocadiia</taxon>
        <taxon>Candidatus Brocadiales</taxon>
        <taxon>Candidatus Brocadiaceae</taxon>
        <taxon>Candidatus Brocadia</taxon>
    </lineage>
</organism>
<evidence type="ECO:0000313" key="2">
    <source>
        <dbReference type="Proteomes" id="UP000034954"/>
    </source>
</evidence>
<gene>
    <name evidence="1" type="ORF">BROFUL_03164</name>
</gene>
<evidence type="ECO:0000313" key="1">
    <source>
        <dbReference type="EMBL" id="KKO18156.1"/>
    </source>
</evidence>
<dbReference type="Proteomes" id="UP000034954">
    <property type="component" value="Unassembled WGS sequence"/>
</dbReference>
<proteinExistence type="predicted"/>
<dbReference type="AlphaFoldDB" id="A0A0M2UT45"/>
<dbReference type="EMBL" id="LAQJ01000290">
    <property type="protein sequence ID" value="KKO18156.1"/>
    <property type="molecule type" value="Genomic_DNA"/>
</dbReference>